<dbReference type="Proteomes" id="UP000559027">
    <property type="component" value="Unassembled WGS sequence"/>
</dbReference>
<organism evidence="3 4">
    <name type="scientific">Leucocoprinus leucothites</name>
    <dbReference type="NCBI Taxonomy" id="201217"/>
    <lineage>
        <taxon>Eukaryota</taxon>
        <taxon>Fungi</taxon>
        <taxon>Dikarya</taxon>
        <taxon>Basidiomycota</taxon>
        <taxon>Agaricomycotina</taxon>
        <taxon>Agaricomycetes</taxon>
        <taxon>Agaricomycetidae</taxon>
        <taxon>Agaricales</taxon>
        <taxon>Agaricineae</taxon>
        <taxon>Agaricaceae</taxon>
        <taxon>Leucocoprinus</taxon>
    </lineage>
</organism>
<feature type="region of interest" description="Disordered" evidence="1">
    <location>
        <begin position="61"/>
        <end position="93"/>
    </location>
</feature>
<evidence type="ECO:0000256" key="1">
    <source>
        <dbReference type="SAM" id="MobiDB-lite"/>
    </source>
</evidence>
<evidence type="ECO:0000313" key="4">
    <source>
        <dbReference type="Proteomes" id="UP000559027"/>
    </source>
</evidence>
<feature type="compositionally biased region" description="Polar residues" evidence="1">
    <location>
        <begin position="61"/>
        <end position="71"/>
    </location>
</feature>
<dbReference type="Pfam" id="PF11160">
    <property type="entry name" value="Hva1_TUDOR"/>
    <property type="match status" value="1"/>
</dbReference>
<accession>A0A8H5FU42</accession>
<comment type="caution">
    <text evidence="3">The sequence shown here is derived from an EMBL/GenBank/DDBJ whole genome shotgun (WGS) entry which is preliminary data.</text>
</comment>
<protein>
    <recommendedName>
        <fullName evidence="2">Hypervirulence associated protein TUDOR domain-containing protein</fullName>
    </recommendedName>
</protein>
<evidence type="ECO:0000313" key="3">
    <source>
        <dbReference type="EMBL" id="KAF5349139.1"/>
    </source>
</evidence>
<dbReference type="Gene3D" id="2.30.30.1060">
    <property type="match status" value="1"/>
</dbReference>
<proteinExistence type="predicted"/>
<dbReference type="AlphaFoldDB" id="A0A8H5FU42"/>
<name>A0A8H5FU42_9AGAR</name>
<keyword evidence="4" id="KW-1185">Reference proteome</keyword>
<evidence type="ECO:0000259" key="2">
    <source>
        <dbReference type="Pfam" id="PF11160"/>
    </source>
</evidence>
<gene>
    <name evidence="3" type="ORF">D9756_009444</name>
</gene>
<dbReference type="EMBL" id="JAACJO010000017">
    <property type="protein sequence ID" value="KAF5349139.1"/>
    <property type="molecule type" value="Genomic_DNA"/>
</dbReference>
<reference evidence="3 4" key="1">
    <citation type="journal article" date="2020" name="ISME J.">
        <title>Uncovering the hidden diversity of litter-decomposition mechanisms in mushroom-forming fungi.</title>
        <authorList>
            <person name="Floudas D."/>
            <person name="Bentzer J."/>
            <person name="Ahren D."/>
            <person name="Johansson T."/>
            <person name="Persson P."/>
            <person name="Tunlid A."/>
        </authorList>
    </citation>
    <scope>NUCLEOTIDE SEQUENCE [LARGE SCALE GENOMIC DNA]</scope>
    <source>
        <strain evidence="3 4">CBS 146.42</strain>
    </source>
</reference>
<feature type="domain" description="Hypervirulence associated protein TUDOR" evidence="2">
    <location>
        <begin position="20"/>
        <end position="72"/>
    </location>
</feature>
<dbReference type="InterPro" id="IPR021331">
    <property type="entry name" value="Hva1_TUDOR"/>
</dbReference>
<dbReference type="OrthoDB" id="2138648at2759"/>
<sequence length="93" mass="10270">MSDIAELPLRDKDGVPIQIGEMVSSRHRTGRQFGNVVDIVVTEEEAKKKGVAHPPKVLFKTQTGKMVQHNPNVLVHGGNPWEEGSESKAKEQD</sequence>